<feature type="compositionally biased region" description="Basic residues" evidence="2">
    <location>
        <begin position="376"/>
        <end position="387"/>
    </location>
</feature>
<dbReference type="CDD" id="cd00058">
    <property type="entry name" value="beta-trefoil_FGF"/>
    <property type="match status" value="1"/>
</dbReference>
<dbReference type="eggNOG" id="KOG3885">
    <property type="taxonomic scope" value="Eukaryota"/>
</dbReference>
<feature type="region of interest" description="Disordered" evidence="2">
    <location>
        <begin position="321"/>
        <end position="447"/>
    </location>
</feature>
<protein>
    <submittedName>
        <fullName evidence="4">FGF</fullName>
    </submittedName>
</protein>
<accession>A0A1I7U973</accession>
<proteinExistence type="inferred from homology"/>
<dbReference type="Gene3D" id="2.80.10.50">
    <property type="match status" value="1"/>
</dbReference>
<dbReference type="WBParaSite" id="Csp11.Scaffold629.g16138.t1">
    <property type="protein sequence ID" value="Csp11.Scaffold629.g16138.t1"/>
    <property type="gene ID" value="Csp11.Scaffold629.g16138"/>
</dbReference>
<dbReference type="InterPro" id="IPR002209">
    <property type="entry name" value="Fibroblast_GF_fam"/>
</dbReference>
<evidence type="ECO:0000313" key="4">
    <source>
        <dbReference type="WBParaSite" id="Csp11.Scaffold629.g16138.t1"/>
    </source>
</evidence>
<evidence type="ECO:0000256" key="2">
    <source>
        <dbReference type="SAM" id="MobiDB-lite"/>
    </source>
</evidence>
<feature type="compositionally biased region" description="Low complexity" evidence="2">
    <location>
        <begin position="326"/>
        <end position="345"/>
    </location>
</feature>
<dbReference type="PANTHER" id="PTHR11486">
    <property type="entry name" value="FIBROBLAST GROWTH FACTOR"/>
    <property type="match status" value="1"/>
</dbReference>
<feature type="compositionally biased region" description="Pro residues" evidence="2">
    <location>
        <begin position="419"/>
        <end position="429"/>
    </location>
</feature>
<feature type="compositionally biased region" description="Polar residues" evidence="2">
    <location>
        <begin position="432"/>
        <end position="447"/>
    </location>
</feature>
<dbReference type="InterPro" id="IPR008996">
    <property type="entry name" value="IL1/FGF"/>
</dbReference>
<dbReference type="Pfam" id="PF00167">
    <property type="entry name" value="FGF"/>
    <property type="match status" value="1"/>
</dbReference>
<dbReference type="STRING" id="1561998.A0A1I7U973"/>
<dbReference type="SMART" id="SM00442">
    <property type="entry name" value="FGF"/>
    <property type="match status" value="1"/>
</dbReference>
<evidence type="ECO:0000256" key="1">
    <source>
        <dbReference type="ARBA" id="ARBA00007936"/>
    </source>
</evidence>
<feature type="compositionally biased region" description="Basic residues" evidence="2">
    <location>
        <begin position="280"/>
        <end position="292"/>
    </location>
</feature>
<organism evidence="3 4">
    <name type="scientific">Caenorhabditis tropicalis</name>
    <dbReference type="NCBI Taxonomy" id="1561998"/>
    <lineage>
        <taxon>Eukaryota</taxon>
        <taxon>Metazoa</taxon>
        <taxon>Ecdysozoa</taxon>
        <taxon>Nematoda</taxon>
        <taxon>Chromadorea</taxon>
        <taxon>Rhabditida</taxon>
        <taxon>Rhabditina</taxon>
        <taxon>Rhabditomorpha</taxon>
        <taxon>Rhabditoidea</taxon>
        <taxon>Rhabditidae</taxon>
        <taxon>Peloderinae</taxon>
        <taxon>Caenorhabditis</taxon>
    </lineage>
</organism>
<feature type="compositionally biased region" description="Low complexity" evidence="2">
    <location>
        <begin position="352"/>
        <end position="375"/>
    </location>
</feature>
<feature type="region of interest" description="Disordered" evidence="2">
    <location>
        <begin position="273"/>
        <end position="297"/>
    </location>
</feature>
<name>A0A1I7U973_9PELO</name>
<dbReference type="Proteomes" id="UP000095282">
    <property type="component" value="Unplaced"/>
</dbReference>
<keyword evidence="3" id="KW-1185">Reference proteome</keyword>
<evidence type="ECO:0000313" key="3">
    <source>
        <dbReference type="Proteomes" id="UP000095282"/>
    </source>
</evidence>
<dbReference type="AlphaFoldDB" id="A0A1I7U973"/>
<dbReference type="InterPro" id="IPR056378">
    <property type="entry name" value="Let-756-like_FGF"/>
</dbReference>
<dbReference type="SUPFAM" id="SSF50353">
    <property type="entry name" value="Cytokine"/>
    <property type="match status" value="1"/>
</dbReference>
<dbReference type="GO" id="GO:0008083">
    <property type="term" value="F:growth factor activity"/>
    <property type="evidence" value="ECO:0007669"/>
    <property type="project" value="InterPro"/>
</dbReference>
<comment type="similarity">
    <text evidence="1">Belongs to the heparin-binding growth factors family.</text>
</comment>
<feature type="compositionally biased region" description="Pro residues" evidence="2">
    <location>
        <begin position="395"/>
        <end position="405"/>
    </location>
</feature>
<dbReference type="PRINTS" id="PR00262">
    <property type="entry name" value="IL1HBGF"/>
</dbReference>
<reference evidence="4" key="1">
    <citation type="submission" date="2016-11" db="UniProtKB">
        <authorList>
            <consortium name="WormBaseParasite"/>
        </authorList>
    </citation>
    <scope>IDENTIFICATION</scope>
</reference>
<sequence length="447" mass="51879">MAVPAVASSIVSYGGAATSFTTPITPFLAGFYSSNFVTDRINSCAPYQVERIRKQYQNEEETGEPPSDDRRRGALFCRSGTWMELIPFENEEDGTSGVKVHGTKDENSKFSIVEFISVAMSLVSIRGVETKNFICMDPSGKLYATPSTNYSTECVFVEEMMENYYNLYASCAYGNRFNPWYIELRRSGKPRRGPNSKKRRKASHFLVVHHETDRLRQHVPNGNDVTDLVVASLFHQPPSHPLFRPQTVTKPPNPHRISNLRAKVEMTNLAEKERLLEEKKKKKKEKKKKRRREDRLRREERIRQARRQELKDLREAELRRRYQQEAAAASRTRPTPANPYPTYRTPQPPRPTVYQQPPRAAYNPYYQAPTTTTPYPHHHHHHHHPHVVVHSVPAHQPPQMPQLPPEDPRRAYYPQYYPQTPPPQQPPPAQTVSNPNRQNINYQRYPR</sequence>